<accession>A0ABR2GKL9</accession>
<evidence type="ECO:0000256" key="1">
    <source>
        <dbReference type="RuleBase" id="RU363044"/>
    </source>
</evidence>
<keyword evidence="1" id="KW-0547">Nucleotide-binding</keyword>
<dbReference type="Pfam" id="PF05970">
    <property type="entry name" value="PIF1"/>
    <property type="match status" value="1"/>
</dbReference>
<comment type="caution">
    <text evidence="3">The sequence shown here is derived from an EMBL/GenBank/DDBJ whole genome shotgun (WGS) entry which is preliminary data.</text>
</comment>
<dbReference type="EC" id="5.6.2.3" evidence="1"/>
<comment type="similarity">
    <text evidence="1">Belongs to the helicase family.</text>
</comment>
<proteinExistence type="inferred from homology"/>
<dbReference type="Proteomes" id="UP001470230">
    <property type="component" value="Unassembled WGS sequence"/>
</dbReference>
<name>A0ABR2GKL9_9EUKA</name>
<keyword evidence="1" id="KW-0378">Hydrolase</keyword>
<comment type="cofactor">
    <cofactor evidence="1">
        <name>Mg(2+)</name>
        <dbReference type="ChEBI" id="CHEBI:18420"/>
    </cofactor>
</comment>
<dbReference type="PANTHER" id="PTHR10492">
    <property type="match status" value="1"/>
</dbReference>
<dbReference type="InterPro" id="IPR010285">
    <property type="entry name" value="DNA_helicase_pif1-like_DEAD"/>
</dbReference>
<comment type="catalytic activity">
    <reaction evidence="1">
        <text>ATP + H2O = ADP + phosphate + H(+)</text>
        <dbReference type="Rhea" id="RHEA:13065"/>
        <dbReference type="ChEBI" id="CHEBI:15377"/>
        <dbReference type="ChEBI" id="CHEBI:15378"/>
        <dbReference type="ChEBI" id="CHEBI:30616"/>
        <dbReference type="ChEBI" id="CHEBI:43474"/>
        <dbReference type="ChEBI" id="CHEBI:456216"/>
        <dbReference type="EC" id="5.6.2.3"/>
    </reaction>
</comment>
<dbReference type="EMBL" id="JAPFFF010000389">
    <property type="protein sequence ID" value="KAK8834479.1"/>
    <property type="molecule type" value="Genomic_DNA"/>
</dbReference>
<organism evidence="3 4">
    <name type="scientific">Tritrichomonas musculus</name>
    <dbReference type="NCBI Taxonomy" id="1915356"/>
    <lineage>
        <taxon>Eukaryota</taxon>
        <taxon>Metamonada</taxon>
        <taxon>Parabasalia</taxon>
        <taxon>Tritrichomonadida</taxon>
        <taxon>Tritrichomonadidae</taxon>
        <taxon>Tritrichomonas</taxon>
    </lineage>
</organism>
<keyword evidence="4" id="KW-1185">Reference proteome</keyword>
<dbReference type="PANTHER" id="PTHR10492:SF102">
    <property type="entry name" value="ATP-DEPENDENT DNA HELICASE"/>
    <property type="match status" value="1"/>
</dbReference>
<keyword evidence="1" id="KW-0347">Helicase</keyword>
<dbReference type="Gene3D" id="3.40.50.300">
    <property type="entry name" value="P-loop containing nucleotide triphosphate hydrolases"/>
    <property type="match status" value="1"/>
</dbReference>
<keyword evidence="1" id="KW-0067">ATP-binding</keyword>
<protein>
    <recommendedName>
        <fullName evidence="1">ATP-dependent DNA helicase</fullName>
        <ecNumber evidence="1">5.6.2.3</ecNumber>
    </recommendedName>
</protein>
<evidence type="ECO:0000313" key="4">
    <source>
        <dbReference type="Proteomes" id="UP001470230"/>
    </source>
</evidence>
<dbReference type="SUPFAM" id="SSF52540">
    <property type="entry name" value="P-loop containing nucleoside triphosphate hydrolases"/>
    <property type="match status" value="1"/>
</dbReference>
<gene>
    <name evidence="3" type="ORF">M9Y10_027967</name>
</gene>
<feature type="domain" description="DNA helicase Pif1-like DEAD-box helicase" evidence="2">
    <location>
        <begin position="141"/>
        <end position="220"/>
    </location>
</feature>
<keyword evidence="1" id="KW-0234">DNA repair</keyword>
<keyword evidence="1" id="KW-0227">DNA damage</keyword>
<reference evidence="3 4" key="1">
    <citation type="submission" date="2024-04" db="EMBL/GenBank/DDBJ databases">
        <title>Tritrichomonas musculus Genome.</title>
        <authorList>
            <person name="Alves-Ferreira E."/>
            <person name="Grigg M."/>
            <person name="Lorenzi H."/>
            <person name="Galac M."/>
        </authorList>
    </citation>
    <scope>NUCLEOTIDE SEQUENCE [LARGE SCALE GENOMIC DNA]</scope>
    <source>
        <strain evidence="3 4">EAF2021</strain>
    </source>
</reference>
<evidence type="ECO:0000313" key="3">
    <source>
        <dbReference type="EMBL" id="KAK8834479.1"/>
    </source>
</evidence>
<sequence>MMLSFSDPLDAIKYHGLCKPFFPEINPGIGLYLIYHIQLLRYTETHLKKMISNFMNQGVDTSDLLKVLNNYRPPIQRIKDRVELCMQYINDIKSVLMEEKPVSRNSFDVSNDILKKYICIDFTEKEKEESKNLFESNYPLLNEQQKAIVDKIITEIHLITNFCILGKAGTGKSFLIKTLMAYFRFNNIPYGVTASTGIAAALIHGHTLHSLFSLFSKDDDLCCGLILSDVQGKALTNMKLQC</sequence>
<evidence type="ECO:0000259" key="2">
    <source>
        <dbReference type="Pfam" id="PF05970"/>
    </source>
</evidence>
<keyword evidence="1" id="KW-0233">DNA recombination</keyword>
<dbReference type="InterPro" id="IPR027417">
    <property type="entry name" value="P-loop_NTPase"/>
</dbReference>